<evidence type="ECO:0000313" key="1">
    <source>
        <dbReference type="EMBL" id="KAJ5264975.1"/>
    </source>
</evidence>
<dbReference type="Proteomes" id="UP001220256">
    <property type="component" value="Unassembled WGS sequence"/>
</dbReference>
<accession>A0ABQ8WEJ3</accession>
<keyword evidence="2" id="KW-1185">Reference proteome</keyword>
<organism evidence="1 2">
    <name type="scientific">Penicillium chrysogenum</name>
    <name type="common">Penicillium notatum</name>
    <dbReference type="NCBI Taxonomy" id="5076"/>
    <lineage>
        <taxon>Eukaryota</taxon>
        <taxon>Fungi</taxon>
        <taxon>Dikarya</taxon>
        <taxon>Ascomycota</taxon>
        <taxon>Pezizomycotina</taxon>
        <taxon>Eurotiomycetes</taxon>
        <taxon>Eurotiomycetidae</taxon>
        <taxon>Eurotiales</taxon>
        <taxon>Aspergillaceae</taxon>
        <taxon>Penicillium</taxon>
        <taxon>Penicillium chrysogenum species complex</taxon>
    </lineage>
</organism>
<evidence type="ECO:0000313" key="2">
    <source>
        <dbReference type="Proteomes" id="UP001220256"/>
    </source>
</evidence>
<gene>
    <name evidence="1" type="ORF">N7505_007768</name>
</gene>
<proteinExistence type="predicted"/>
<sequence>MESIIKTLDADLDMLAKLLPELKRRLSLQGHTSSDIWQSVTFLSPHIGNIVKVFEDTFGKLNFNHLDLWFKQIEEGIRQYKQQLEHLSKQGIDMRALSIQDLQSDQQDILEKVTANDPRFKMMPSLFGPNWQSQTSAIIRLSGLGPLPVDKQIPLKDFKPRIDRIARNIFDLWSTPRRLENEGRVRYFKEQWDKLQLVERDIWLQQFSDLHQCPNSAIYMLAQYPKVSPDKAPFLTPLLNREDLAQANVLPGLLQTRSTIHPKMFLSADTRFVDLAHWYQLHPFAKMQVQGRVSFFPGISNDKEYGLQYEPDAFKKLHLTNPVIGIQRLTAQQKMYSFLVSCLSAQLEPSVDPTASTRKGNCDEPLSLLCQSALQQYARPDCIDWENLAGILSASAKEAVDDLLELRNNPEYWHIRFTDMERNASNFLRSVFGRIDIFHTIYEKLRDCRNDRHTSFSGDLSAIQIPCDDARITGAISMHSALRSILNEMLSSLQGNAWLSKETENSTLRYLFGLIKENDPTIRLMGFDTVLRTIERELPGANPQETPPFSIAQVFHDMSVVAACMQETIKHYNLVLNLDDKYCALASDATSEWQERERPWVYDIEIFLKELGRTGNEFNKEARDEKTPLEDRHRTFWNRIDDCMRKWNSSSLIVSILDQAPVPRASTSTISESECGLRYTNCTDFTPTETRLKRSQPRRLKSAVSLPVHISSITEEPRRRPTIHITTEKDIAFWYDLRNEKGQKPFEAWSQFLQSIGFKCIMQGGAGRRFELNEEGSHAIIYHDLHGPKGNKVPHRLARSLWAFRLEKHFNVICQQREPQY</sequence>
<reference evidence="1 2" key="1">
    <citation type="journal article" date="2023" name="IMA Fungus">
        <title>Comparative genomic study of the Penicillium genus elucidates a diverse pangenome and 15 lateral gene transfer events.</title>
        <authorList>
            <person name="Petersen C."/>
            <person name="Sorensen T."/>
            <person name="Nielsen M.R."/>
            <person name="Sondergaard T.E."/>
            <person name="Sorensen J.L."/>
            <person name="Fitzpatrick D.A."/>
            <person name="Frisvad J.C."/>
            <person name="Nielsen K.L."/>
        </authorList>
    </citation>
    <scope>NUCLEOTIDE SEQUENCE [LARGE SCALE GENOMIC DNA]</scope>
    <source>
        <strain evidence="1 2">IBT 3361</strain>
    </source>
</reference>
<dbReference type="EMBL" id="JAPVEB010000004">
    <property type="protein sequence ID" value="KAJ5264975.1"/>
    <property type="molecule type" value="Genomic_DNA"/>
</dbReference>
<comment type="caution">
    <text evidence="1">The sequence shown here is derived from an EMBL/GenBank/DDBJ whole genome shotgun (WGS) entry which is preliminary data.</text>
</comment>
<protein>
    <submittedName>
        <fullName evidence="1">Uncharacterized protein</fullName>
    </submittedName>
</protein>
<name>A0ABQ8WEJ3_PENCH</name>